<evidence type="ECO:0000256" key="2">
    <source>
        <dbReference type="ARBA" id="ARBA00022475"/>
    </source>
</evidence>
<evidence type="ECO:0000256" key="3">
    <source>
        <dbReference type="ARBA" id="ARBA00022692"/>
    </source>
</evidence>
<keyword evidence="3 6" id="KW-0812">Transmembrane</keyword>
<keyword evidence="8" id="KW-1185">Reference proteome</keyword>
<comment type="caution">
    <text evidence="7">The sequence shown here is derived from an EMBL/GenBank/DDBJ whole genome shotgun (WGS) entry which is preliminary data.</text>
</comment>
<evidence type="ECO:0000256" key="1">
    <source>
        <dbReference type="ARBA" id="ARBA00004651"/>
    </source>
</evidence>
<dbReference type="GO" id="GO:0022857">
    <property type="term" value="F:transmembrane transporter activity"/>
    <property type="evidence" value="ECO:0007669"/>
    <property type="project" value="InterPro"/>
</dbReference>
<keyword evidence="2" id="KW-1003">Cell membrane</keyword>
<dbReference type="CDD" id="cd06173">
    <property type="entry name" value="MFS_MefA_like"/>
    <property type="match status" value="1"/>
</dbReference>
<reference evidence="7" key="1">
    <citation type="submission" date="2021-04" db="EMBL/GenBank/DDBJ databases">
        <title>Genome based classification of Actinospica acidithermotolerans sp. nov., an actinobacterium isolated from an Indonesian hot spring.</title>
        <authorList>
            <person name="Kusuma A.B."/>
            <person name="Putra K.E."/>
            <person name="Nafisah S."/>
            <person name="Loh J."/>
            <person name="Nouioui I."/>
            <person name="Goodfellow M."/>
        </authorList>
    </citation>
    <scope>NUCLEOTIDE SEQUENCE</scope>
    <source>
        <strain evidence="7">DSM 45618</strain>
    </source>
</reference>
<dbReference type="PANTHER" id="PTHR23513">
    <property type="entry name" value="INTEGRAL MEMBRANE EFFLUX PROTEIN-RELATED"/>
    <property type="match status" value="1"/>
</dbReference>
<keyword evidence="4 6" id="KW-1133">Transmembrane helix</keyword>
<organism evidence="7 8">
    <name type="scientific">Actinocrinis puniceicyclus</name>
    <dbReference type="NCBI Taxonomy" id="977794"/>
    <lineage>
        <taxon>Bacteria</taxon>
        <taxon>Bacillati</taxon>
        <taxon>Actinomycetota</taxon>
        <taxon>Actinomycetes</taxon>
        <taxon>Catenulisporales</taxon>
        <taxon>Actinospicaceae</taxon>
        <taxon>Actinocrinis</taxon>
    </lineage>
</organism>
<feature type="transmembrane region" description="Helical" evidence="6">
    <location>
        <begin position="389"/>
        <end position="406"/>
    </location>
</feature>
<accession>A0A8J8BCJ3</accession>
<protein>
    <submittedName>
        <fullName evidence="7">MFS transporter</fullName>
    </submittedName>
</protein>
<evidence type="ECO:0000313" key="8">
    <source>
        <dbReference type="Proteomes" id="UP000677913"/>
    </source>
</evidence>
<feature type="transmembrane region" description="Helical" evidence="6">
    <location>
        <begin position="298"/>
        <end position="317"/>
    </location>
</feature>
<dbReference type="Gene3D" id="1.20.1250.20">
    <property type="entry name" value="MFS general substrate transporter like domains"/>
    <property type="match status" value="1"/>
</dbReference>
<feature type="transmembrane region" description="Helical" evidence="6">
    <location>
        <begin position="48"/>
        <end position="69"/>
    </location>
</feature>
<feature type="transmembrane region" description="Helical" evidence="6">
    <location>
        <begin position="323"/>
        <end position="344"/>
    </location>
</feature>
<feature type="transmembrane region" description="Helical" evidence="6">
    <location>
        <begin position="185"/>
        <end position="205"/>
    </location>
</feature>
<feature type="transmembrane region" description="Helical" evidence="6">
    <location>
        <begin position="238"/>
        <end position="259"/>
    </location>
</feature>
<dbReference type="Pfam" id="PF07690">
    <property type="entry name" value="MFS_1"/>
    <property type="match status" value="1"/>
</dbReference>
<comment type="subcellular location">
    <subcellularLocation>
        <location evidence="1">Cell membrane</location>
        <topology evidence="1">Multi-pass membrane protein</topology>
    </subcellularLocation>
</comment>
<dbReference type="SUPFAM" id="SSF103473">
    <property type="entry name" value="MFS general substrate transporter"/>
    <property type="match status" value="1"/>
</dbReference>
<dbReference type="RefSeq" id="WP_211469526.1">
    <property type="nucleotide sequence ID" value="NZ_JAGSXH010000072.1"/>
</dbReference>
<sequence>MTTGAAADETIGTARQSPSRGARGALAYWTAQAVSQTGDEVYALAIPLIAYAIAGSASVMAALYAVSMLPHLVFGVAGGAWADRNGKKRMIVTLSLASAAVLGVLALAISGRQQRLPLLFVGVFALSVLTSALLAAFDGALNEVVRPERRIKVISSLESTRTLTVILGPIIAGLLVSVWRGSLPLLIDALSFVLAAAIISTVRFAGVPGRGGDSAYRNLADSIREGLVYLWRTARLRYGVMLSTLNNAALGGFEVLVVYRLRQNLGVSSVVTGAVFASGGAAALLASLVVPRLAGRIGLLRGMCLGLLGLGAAGVLLGVAPDAWVVAVAQASFISSGLVFNVCWRTYRQNHCESTMISRVAGACRGIAYCGATFGSGLCAAMIALGVPVPVYLCAGGAMVFVLGVFSRHLLAARAEDGDGCTAGSP</sequence>
<feature type="transmembrane region" description="Helical" evidence="6">
    <location>
        <begin position="90"/>
        <end position="110"/>
    </location>
</feature>
<dbReference type="PANTHER" id="PTHR23513:SF6">
    <property type="entry name" value="MAJOR FACILITATOR SUPERFAMILY ASSOCIATED DOMAIN-CONTAINING PROTEIN"/>
    <property type="match status" value="1"/>
</dbReference>
<feature type="transmembrane region" description="Helical" evidence="6">
    <location>
        <begin position="116"/>
        <end position="141"/>
    </location>
</feature>
<dbReference type="InterPro" id="IPR036259">
    <property type="entry name" value="MFS_trans_sf"/>
</dbReference>
<feature type="transmembrane region" description="Helical" evidence="6">
    <location>
        <begin position="162"/>
        <end position="179"/>
    </location>
</feature>
<dbReference type="Proteomes" id="UP000677913">
    <property type="component" value="Unassembled WGS sequence"/>
</dbReference>
<evidence type="ECO:0000256" key="6">
    <source>
        <dbReference type="SAM" id="Phobius"/>
    </source>
</evidence>
<dbReference type="EMBL" id="JAGSXH010000072">
    <property type="protein sequence ID" value="MBS2965167.1"/>
    <property type="molecule type" value="Genomic_DNA"/>
</dbReference>
<gene>
    <name evidence="7" type="ORF">KGA66_19105</name>
</gene>
<feature type="transmembrane region" description="Helical" evidence="6">
    <location>
        <begin position="364"/>
        <end position="383"/>
    </location>
</feature>
<evidence type="ECO:0000256" key="4">
    <source>
        <dbReference type="ARBA" id="ARBA00022989"/>
    </source>
</evidence>
<keyword evidence="5 6" id="KW-0472">Membrane</keyword>
<proteinExistence type="predicted"/>
<dbReference type="GO" id="GO:0005886">
    <property type="term" value="C:plasma membrane"/>
    <property type="evidence" value="ECO:0007669"/>
    <property type="project" value="UniProtKB-SubCell"/>
</dbReference>
<dbReference type="AlphaFoldDB" id="A0A8J8BCJ3"/>
<evidence type="ECO:0000313" key="7">
    <source>
        <dbReference type="EMBL" id="MBS2965167.1"/>
    </source>
</evidence>
<evidence type="ECO:0000256" key="5">
    <source>
        <dbReference type="ARBA" id="ARBA00023136"/>
    </source>
</evidence>
<feature type="transmembrane region" description="Helical" evidence="6">
    <location>
        <begin position="265"/>
        <end position="286"/>
    </location>
</feature>
<dbReference type="InterPro" id="IPR011701">
    <property type="entry name" value="MFS"/>
</dbReference>
<name>A0A8J8BCJ3_9ACTN</name>